<keyword evidence="2" id="KW-1185">Reference proteome</keyword>
<dbReference type="EMBL" id="KQ980713">
    <property type="protein sequence ID" value="KYN14413.1"/>
    <property type="molecule type" value="Genomic_DNA"/>
</dbReference>
<proteinExistence type="predicted"/>
<dbReference type="AlphaFoldDB" id="A0A195DNG7"/>
<feature type="non-terminal residue" evidence="1">
    <location>
        <position position="1"/>
    </location>
</feature>
<name>A0A195DNG7_9HYME</name>
<protein>
    <submittedName>
        <fullName evidence="1">Uncharacterized protein</fullName>
    </submittedName>
</protein>
<dbReference type="Proteomes" id="UP000078492">
    <property type="component" value="Unassembled WGS sequence"/>
</dbReference>
<evidence type="ECO:0000313" key="2">
    <source>
        <dbReference type="Proteomes" id="UP000078492"/>
    </source>
</evidence>
<organism evidence="1 2">
    <name type="scientific">Trachymyrmex cornetzi</name>
    <dbReference type="NCBI Taxonomy" id="471704"/>
    <lineage>
        <taxon>Eukaryota</taxon>
        <taxon>Metazoa</taxon>
        <taxon>Ecdysozoa</taxon>
        <taxon>Arthropoda</taxon>
        <taxon>Hexapoda</taxon>
        <taxon>Insecta</taxon>
        <taxon>Pterygota</taxon>
        <taxon>Neoptera</taxon>
        <taxon>Endopterygota</taxon>
        <taxon>Hymenoptera</taxon>
        <taxon>Apocrita</taxon>
        <taxon>Aculeata</taxon>
        <taxon>Formicoidea</taxon>
        <taxon>Formicidae</taxon>
        <taxon>Myrmicinae</taxon>
        <taxon>Trachymyrmex</taxon>
    </lineage>
</organism>
<accession>A0A195DNG7</accession>
<reference evidence="1 2" key="1">
    <citation type="submission" date="2015-09" db="EMBL/GenBank/DDBJ databases">
        <title>Trachymyrmex cornetzi WGS genome.</title>
        <authorList>
            <person name="Nygaard S."/>
            <person name="Hu H."/>
            <person name="Boomsma J."/>
            <person name="Zhang G."/>
        </authorList>
    </citation>
    <scope>NUCLEOTIDE SEQUENCE [LARGE SCALE GENOMIC DNA]</scope>
    <source>
        <strain evidence="1">Tcor2-1</strain>
        <tissue evidence="1">Whole body</tissue>
    </source>
</reference>
<sequence>SDIHDHMARSVSNLKKLDAENIILHVAETRTILLDGLWVKFKAQYELIQAQLKESYNDSEYNTSEFVEITYVQQRSLLNDYVIKLKVTAPNSTLKQDSGTEFSSKTSLPRLKLRSFSCAFGDWSTFRDTFQSIVEDNPSQM</sequence>
<evidence type="ECO:0000313" key="1">
    <source>
        <dbReference type="EMBL" id="KYN14413.1"/>
    </source>
</evidence>
<gene>
    <name evidence="1" type="ORF">ALC57_13580</name>
</gene>